<dbReference type="InterPro" id="IPR016032">
    <property type="entry name" value="Sig_transdc_resp-reg_C-effctor"/>
</dbReference>
<evidence type="ECO:0000256" key="1">
    <source>
        <dbReference type="ARBA" id="ARBA00022553"/>
    </source>
</evidence>
<evidence type="ECO:0000259" key="6">
    <source>
        <dbReference type="PROSITE" id="PS50043"/>
    </source>
</evidence>
<dbReference type="PANTHER" id="PTHR43214">
    <property type="entry name" value="TWO-COMPONENT RESPONSE REGULATOR"/>
    <property type="match status" value="1"/>
</dbReference>
<dbReference type="SUPFAM" id="SSF52172">
    <property type="entry name" value="CheY-like"/>
    <property type="match status" value="1"/>
</dbReference>
<dbReference type="EMBL" id="JAMZEL010000001">
    <property type="protein sequence ID" value="MCP1381382.1"/>
    <property type="molecule type" value="Genomic_DNA"/>
</dbReference>
<evidence type="ECO:0000259" key="7">
    <source>
        <dbReference type="PROSITE" id="PS50110"/>
    </source>
</evidence>
<evidence type="ECO:0000256" key="2">
    <source>
        <dbReference type="ARBA" id="ARBA00023015"/>
    </source>
</evidence>
<evidence type="ECO:0000256" key="4">
    <source>
        <dbReference type="ARBA" id="ARBA00023163"/>
    </source>
</evidence>
<feature type="domain" description="HTH luxR-type" evidence="6">
    <location>
        <begin position="141"/>
        <end position="206"/>
    </location>
</feature>
<comment type="caution">
    <text evidence="8">The sequence shown here is derived from an EMBL/GenBank/DDBJ whole genome shotgun (WGS) entry which is preliminary data.</text>
</comment>
<dbReference type="SMART" id="SM00448">
    <property type="entry name" value="REC"/>
    <property type="match status" value="1"/>
</dbReference>
<dbReference type="PROSITE" id="PS50110">
    <property type="entry name" value="RESPONSE_REGULATORY"/>
    <property type="match status" value="1"/>
</dbReference>
<dbReference type="InterPro" id="IPR001789">
    <property type="entry name" value="Sig_transdc_resp-reg_receiver"/>
</dbReference>
<dbReference type="PANTHER" id="PTHR43214:SF41">
    <property type="entry name" value="NITRATE_NITRITE RESPONSE REGULATOR PROTEIN NARP"/>
    <property type="match status" value="1"/>
</dbReference>
<reference evidence="8 9" key="1">
    <citation type="submission" date="2022-06" db="EMBL/GenBank/DDBJ databases">
        <title>Runella sp. S5 genome sequencing.</title>
        <authorList>
            <person name="Park S."/>
        </authorList>
    </citation>
    <scope>NUCLEOTIDE SEQUENCE [LARGE SCALE GENOMIC DNA]</scope>
    <source>
        <strain evidence="8 9">S5</strain>
    </source>
</reference>
<protein>
    <submittedName>
        <fullName evidence="8">Response regulator transcription factor</fullName>
    </submittedName>
</protein>
<keyword evidence="4" id="KW-0804">Transcription</keyword>
<dbReference type="Proteomes" id="UP001204772">
    <property type="component" value="Unassembled WGS sequence"/>
</dbReference>
<feature type="modified residue" description="4-aspartylphosphate" evidence="5">
    <location>
        <position position="55"/>
    </location>
</feature>
<dbReference type="InterPro" id="IPR000792">
    <property type="entry name" value="Tscrpt_reg_LuxR_C"/>
</dbReference>
<keyword evidence="2" id="KW-0805">Transcription regulation</keyword>
<dbReference type="PRINTS" id="PR00038">
    <property type="entry name" value="HTHLUXR"/>
</dbReference>
<dbReference type="CDD" id="cd17535">
    <property type="entry name" value="REC_NarL-like"/>
    <property type="match status" value="1"/>
</dbReference>
<keyword evidence="1 5" id="KW-0597">Phosphoprotein</keyword>
<evidence type="ECO:0000313" key="9">
    <source>
        <dbReference type="Proteomes" id="UP001204772"/>
    </source>
</evidence>
<evidence type="ECO:0000313" key="8">
    <source>
        <dbReference type="EMBL" id="MCP1381382.1"/>
    </source>
</evidence>
<gene>
    <name evidence="8" type="ORF">NCI00_03060</name>
</gene>
<dbReference type="Pfam" id="PF00196">
    <property type="entry name" value="GerE"/>
    <property type="match status" value="1"/>
</dbReference>
<dbReference type="InterPro" id="IPR058245">
    <property type="entry name" value="NreC/VraR/RcsB-like_REC"/>
</dbReference>
<sequence length="209" mass="23425">MKIRILLADDHEILLDSLTDSINFSEFLEVICTAKNGLEVLEKLSIYDVDVLVCDMQMPQMDGIATVLQVRQCYPNLKILMLSMLEEAHLIEQAIQAGALGYVLKKAKKAELEKAILTVANGERYFGNEILEILNIAEPVRENLPSMLSAREIEVLKLIALENSSVEIAAKLNISLNTVESHRKSIYQKLHLKNLAGAVRFALDHKLID</sequence>
<dbReference type="RefSeq" id="WP_253524910.1">
    <property type="nucleotide sequence ID" value="NZ_JAMZEL010000001.1"/>
</dbReference>
<dbReference type="Pfam" id="PF00072">
    <property type="entry name" value="Response_reg"/>
    <property type="match status" value="1"/>
</dbReference>
<dbReference type="CDD" id="cd06170">
    <property type="entry name" value="LuxR_C_like"/>
    <property type="match status" value="1"/>
</dbReference>
<evidence type="ECO:0000256" key="3">
    <source>
        <dbReference type="ARBA" id="ARBA00023125"/>
    </source>
</evidence>
<evidence type="ECO:0000256" key="5">
    <source>
        <dbReference type="PROSITE-ProRule" id="PRU00169"/>
    </source>
</evidence>
<dbReference type="InterPro" id="IPR039420">
    <property type="entry name" value="WalR-like"/>
</dbReference>
<feature type="domain" description="Response regulatory" evidence="7">
    <location>
        <begin position="4"/>
        <end position="120"/>
    </location>
</feature>
<accession>A0ABT1FHY5</accession>
<keyword evidence="3" id="KW-0238">DNA-binding</keyword>
<dbReference type="InterPro" id="IPR011006">
    <property type="entry name" value="CheY-like_superfamily"/>
</dbReference>
<proteinExistence type="predicted"/>
<name>A0ABT1FHY5_9BACT</name>
<dbReference type="Gene3D" id="3.40.50.2300">
    <property type="match status" value="1"/>
</dbReference>
<organism evidence="8 9">
    <name type="scientific">Runella salmonicolor</name>
    <dbReference type="NCBI Taxonomy" id="2950278"/>
    <lineage>
        <taxon>Bacteria</taxon>
        <taxon>Pseudomonadati</taxon>
        <taxon>Bacteroidota</taxon>
        <taxon>Cytophagia</taxon>
        <taxon>Cytophagales</taxon>
        <taxon>Spirosomataceae</taxon>
        <taxon>Runella</taxon>
    </lineage>
</organism>
<keyword evidence="9" id="KW-1185">Reference proteome</keyword>
<dbReference type="SMART" id="SM00421">
    <property type="entry name" value="HTH_LUXR"/>
    <property type="match status" value="1"/>
</dbReference>
<dbReference type="PROSITE" id="PS50043">
    <property type="entry name" value="HTH_LUXR_2"/>
    <property type="match status" value="1"/>
</dbReference>
<dbReference type="SUPFAM" id="SSF46894">
    <property type="entry name" value="C-terminal effector domain of the bipartite response regulators"/>
    <property type="match status" value="1"/>
</dbReference>